<evidence type="ECO:0000313" key="2">
    <source>
        <dbReference type="WBParaSite" id="JU765_v2.g12149.t1"/>
    </source>
</evidence>
<dbReference type="WBParaSite" id="JU765_v2.g12149.t1">
    <property type="protein sequence ID" value="JU765_v2.g12149.t1"/>
    <property type="gene ID" value="JU765_v2.g12149"/>
</dbReference>
<organism evidence="1 2">
    <name type="scientific">Panagrolaimus sp. JU765</name>
    <dbReference type="NCBI Taxonomy" id="591449"/>
    <lineage>
        <taxon>Eukaryota</taxon>
        <taxon>Metazoa</taxon>
        <taxon>Ecdysozoa</taxon>
        <taxon>Nematoda</taxon>
        <taxon>Chromadorea</taxon>
        <taxon>Rhabditida</taxon>
        <taxon>Tylenchina</taxon>
        <taxon>Panagrolaimomorpha</taxon>
        <taxon>Panagrolaimoidea</taxon>
        <taxon>Panagrolaimidae</taxon>
        <taxon>Panagrolaimus</taxon>
    </lineage>
</organism>
<reference evidence="2" key="1">
    <citation type="submission" date="2022-11" db="UniProtKB">
        <authorList>
            <consortium name="WormBaseParasite"/>
        </authorList>
    </citation>
    <scope>IDENTIFICATION</scope>
</reference>
<accession>A0AC34Q277</accession>
<dbReference type="Proteomes" id="UP000887576">
    <property type="component" value="Unplaced"/>
</dbReference>
<name>A0AC34Q277_9BILA</name>
<proteinExistence type="predicted"/>
<protein>
    <submittedName>
        <fullName evidence="2">Uncharacterized protein</fullName>
    </submittedName>
</protein>
<evidence type="ECO:0000313" key="1">
    <source>
        <dbReference type="Proteomes" id="UP000887576"/>
    </source>
</evidence>
<sequence>MVRQSLLLLPLAVLIAISTVSGCFLNSCPYRRYGRNTRCNTCGPNGDGLCATESVCCTTSACFESSDCLGSVGCAARTKTCQVGIASGFCVTPILCCTQEFCQQDLRCLLN</sequence>